<sequence>MDHVGDTTFMGDSIRRADTAGYLPQFRPLAGEPNPFAELPRGAGPGSYEAELPLNGFSSEKELADRVLERLEPWFWVDQEVSGTHCTGVRLRIDAMIWPRDFSQWKAPDVAFGIEFKAVRTGRTLYDPGLNAYTRWVAQAADYTHTNWDGYGRRLILCCPGVVSALKGYAGTRDARGDLLVAKRLMGQLGVGELVLRWGQGLTILFNGERVWSERGGVSKGKYWSLRARSGSR</sequence>
<dbReference type="EMBL" id="BOOB01000063">
    <property type="protein sequence ID" value="GIH36537.1"/>
    <property type="molecule type" value="Genomic_DNA"/>
</dbReference>
<name>A0ABQ4FNZ0_9ACTN</name>
<protein>
    <recommendedName>
        <fullName evidence="3">Restriction endonuclease</fullName>
    </recommendedName>
</protein>
<evidence type="ECO:0000313" key="2">
    <source>
        <dbReference type="Proteomes" id="UP000651728"/>
    </source>
</evidence>
<keyword evidence="2" id="KW-1185">Reference proteome</keyword>
<proteinExistence type="predicted"/>
<accession>A0ABQ4FNZ0</accession>
<evidence type="ECO:0008006" key="3">
    <source>
        <dbReference type="Google" id="ProtNLM"/>
    </source>
</evidence>
<organism evidence="1 2">
    <name type="scientific">Microbispora amethystogenes</name>
    <dbReference type="NCBI Taxonomy" id="1427754"/>
    <lineage>
        <taxon>Bacteria</taxon>
        <taxon>Bacillati</taxon>
        <taxon>Actinomycetota</taxon>
        <taxon>Actinomycetes</taxon>
        <taxon>Streptosporangiales</taxon>
        <taxon>Streptosporangiaceae</taxon>
        <taxon>Microbispora</taxon>
    </lineage>
</organism>
<evidence type="ECO:0000313" key="1">
    <source>
        <dbReference type="EMBL" id="GIH36537.1"/>
    </source>
</evidence>
<reference evidence="1 2" key="1">
    <citation type="submission" date="2021-01" db="EMBL/GenBank/DDBJ databases">
        <title>Whole genome shotgun sequence of Microbispora amethystogenes NBRC 101907.</title>
        <authorList>
            <person name="Komaki H."/>
            <person name="Tamura T."/>
        </authorList>
    </citation>
    <scope>NUCLEOTIDE SEQUENCE [LARGE SCALE GENOMIC DNA]</scope>
    <source>
        <strain evidence="1 2">NBRC 101907</strain>
    </source>
</reference>
<comment type="caution">
    <text evidence="1">The sequence shown here is derived from an EMBL/GenBank/DDBJ whole genome shotgun (WGS) entry which is preliminary data.</text>
</comment>
<gene>
    <name evidence="1" type="ORF">Mam01_67010</name>
</gene>
<dbReference type="Proteomes" id="UP000651728">
    <property type="component" value="Unassembled WGS sequence"/>
</dbReference>